<reference evidence="13 14" key="1">
    <citation type="journal article" date="2024" name="Microbiology">
        <title>Methylomarinum rosea sp. nov., a novel halophilic methanotrophic bacterium from the hypersaline Lake Elton.</title>
        <authorList>
            <person name="Suleimanov R.Z."/>
            <person name="Oshkin I.Y."/>
            <person name="Danilova O.V."/>
            <person name="Suzina N.E."/>
            <person name="Dedysh S.N."/>
        </authorList>
    </citation>
    <scope>NUCLEOTIDE SEQUENCE [LARGE SCALE GENOMIC DNA]</scope>
    <source>
        <strain evidence="13 14">Ch1-1</strain>
    </source>
</reference>
<keyword evidence="4 12" id="KW-0210">Decarboxylase</keyword>
<evidence type="ECO:0000313" key="13">
    <source>
        <dbReference type="EMBL" id="XBS19442.1"/>
    </source>
</evidence>
<comment type="pathway">
    <text evidence="12">Phospholipid metabolism; phosphatidylethanolamine biosynthesis; phosphatidylethanolamine from CDP-diacylglycerol: step 2/2.</text>
</comment>
<feature type="active site" description="Charge relay system; for autoendoproteolytic cleavage activity" evidence="12">
    <location>
        <position position="154"/>
    </location>
</feature>
<comment type="subcellular location">
    <subcellularLocation>
        <location evidence="12">Cell membrane</location>
        <topology evidence="12">Peripheral membrane protein</topology>
    </subcellularLocation>
</comment>
<dbReference type="GO" id="GO:0004609">
    <property type="term" value="F:phosphatidylserine decarboxylase activity"/>
    <property type="evidence" value="ECO:0007669"/>
    <property type="project" value="UniProtKB-UniRule"/>
</dbReference>
<evidence type="ECO:0000256" key="6">
    <source>
        <dbReference type="ARBA" id="ARBA00023136"/>
    </source>
</evidence>
<organism evidence="13 14">
    <name type="scientific">Methylomarinum roseum</name>
    <dbReference type="NCBI Taxonomy" id="3067653"/>
    <lineage>
        <taxon>Bacteria</taxon>
        <taxon>Pseudomonadati</taxon>
        <taxon>Pseudomonadota</taxon>
        <taxon>Gammaproteobacteria</taxon>
        <taxon>Methylococcales</taxon>
        <taxon>Methylococcaceae</taxon>
        <taxon>Methylomarinum</taxon>
    </lineage>
</organism>
<comment type="cofactor">
    <cofactor evidence="12">
        <name>pyruvate</name>
        <dbReference type="ChEBI" id="CHEBI:15361"/>
    </cofactor>
    <text evidence="12">Binds 1 pyruvoyl group covalently per subunit.</text>
</comment>
<keyword evidence="2 12" id="KW-1003">Cell membrane</keyword>
<dbReference type="PANTHER" id="PTHR10067:SF6">
    <property type="entry name" value="PHOSPHATIDYLSERINE DECARBOXYLASE PROENZYME, MITOCHONDRIAL"/>
    <property type="match status" value="1"/>
</dbReference>
<keyword evidence="5 12" id="KW-0443">Lipid metabolism</keyword>
<dbReference type="PANTHER" id="PTHR10067">
    <property type="entry name" value="PHOSPHATIDYLSERINE DECARBOXYLASE"/>
    <property type="match status" value="1"/>
</dbReference>
<dbReference type="KEGG" id="mech:Q9L42_013865"/>
<keyword evidence="11 12" id="KW-0670">Pyruvate</keyword>
<comment type="catalytic activity">
    <reaction evidence="12">
        <text>a 1,2-diacyl-sn-glycero-3-phospho-L-serine + H(+) = a 1,2-diacyl-sn-glycero-3-phosphoethanolamine + CO2</text>
        <dbReference type="Rhea" id="RHEA:20828"/>
        <dbReference type="ChEBI" id="CHEBI:15378"/>
        <dbReference type="ChEBI" id="CHEBI:16526"/>
        <dbReference type="ChEBI" id="CHEBI:57262"/>
        <dbReference type="ChEBI" id="CHEBI:64612"/>
        <dbReference type="EC" id="4.1.1.65"/>
    </reaction>
</comment>
<dbReference type="RefSeq" id="WP_305907811.1">
    <property type="nucleotide sequence ID" value="NZ_CP157743.1"/>
</dbReference>
<keyword evidence="7 12" id="KW-0865">Zymogen</keyword>
<evidence type="ECO:0000256" key="11">
    <source>
        <dbReference type="ARBA" id="ARBA00023317"/>
    </source>
</evidence>
<evidence type="ECO:0000256" key="4">
    <source>
        <dbReference type="ARBA" id="ARBA00022793"/>
    </source>
</evidence>
<gene>
    <name evidence="13" type="primary">asd</name>
    <name evidence="12" type="synonym">psd</name>
    <name evidence="13" type="ORF">Q9L42_013865</name>
</gene>
<dbReference type="InterPro" id="IPR003817">
    <property type="entry name" value="PS_Dcarbxylase"/>
</dbReference>
<keyword evidence="14" id="KW-1185">Reference proteome</keyword>
<dbReference type="EC" id="4.1.1.65" evidence="12"/>
<keyword evidence="6 12" id="KW-0472">Membrane</keyword>
<feature type="active site" description="Charge relay system; for autoendoproteolytic cleavage activity" evidence="12">
    <location>
        <position position="97"/>
    </location>
</feature>
<evidence type="ECO:0000256" key="9">
    <source>
        <dbReference type="ARBA" id="ARBA00023239"/>
    </source>
</evidence>
<keyword evidence="8 12" id="KW-0594">Phospholipid biosynthesis</keyword>
<keyword evidence="10 12" id="KW-1208">Phospholipid metabolism</keyword>
<feature type="site" description="Cleavage (non-hydrolytic); by autocatalysis" evidence="12">
    <location>
        <begin position="256"/>
        <end position="257"/>
    </location>
</feature>
<dbReference type="NCBIfam" id="TIGR00163">
    <property type="entry name" value="PS_decarb"/>
    <property type="match status" value="1"/>
</dbReference>
<feature type="active site" description="Charge relay system; for autoendoproteolytic cleavage activity" evidence="12">
    <location>
        <position position="257"/>
    </location>
</feature>
<comment type="PTM">
    <text evidence="12">Is synthesized initially as an inactive proenzyme. Formation of the active enzyme involves a self-maturation process in which the active site pyruvoyl group is generated from an internal serine residue via an autocatalytic post-translational modification. Two non-identical subunits are generated from the proenzyme in this reaction, and the pyruvate is formed at the N-terminus of the alpha chain, which is derived from the carboxyl end of the proenzyme. The autoendoproteolytic cleavage occurs by a canonical serine protease mechanism, in which the side chain hydroxyl group of the serine supplies its oxygen atom to form the C-terminus of the beta chain, while the remainder of the serine residue undergoes an oxidative deamination to produce ammonia and the pyruvoyl prosthetic group on the alpha chain. During this reaction, the Ser that is part of the protease active site of the proenzyme becomes the pyruvoyl prosthetic group, which constitutes an essential element of the active site of the mature decarboxylase.</text>
</comment>
<feature type="chain" id="PRO_5043062378" description="Phosphatidylserine decarboxylase alpha chain" evidence="12">
    <location>
        <begin position="257"/>
        <end position="291"/>
    </location>
</feature>
<comment type="subunit">
    <text evidence="12">Heterodimer of a large membrane-associated beta subunit and a small pyruvoyl-containing alpha subunit.</text>
</comment>
<comment type="pathway">
    <text evidence="1">Lipid metabolism.</text>
</comment>
<dbReference type="InterPro" id="IPR033177">
    <property type="entry name" value="PSD-B"/>
</dbReference>
<evidence type="ECO:0000256" key="2">
    <source>
        <dbReference type="ARBA" id="ARBA00022475"/>
    </source>
</evidence>
<dbReference type="GO" id="GO:0005886">
    <property type="term" value="C:plasma membrane"/>
    <property type="evidence" value="ECO:0007669"/>
    <property type="project" value="UniProtKB-SubCell"/>
</dbReference>
<dbReference type="Pfam" id="PF02666">
    <property type="entry name" value="PS_Dcarbxylase"/>
    <property type="match status" value="1"/>
</dbReference>
<dbReference type="GO" id="GO:0006646">
    <property type="term" value="P:phosphatidylethanolamine biosynthetic process"/>
    <property type="evidence" value="ECO:0007669"/>
    <property type="project" value="UniProtKB-UniRule"/>
</dbReference>
<evidence type="ECO:0000256" key="12">
    <source>
        <dbReference type="HAMAP-Rule" id="MF_00662"/>
    </source>
</evidence>
<feature type="modified residue" description="Pyruvic acid (Ser); by autocatalysis" evidence="12">
    <location>
        <position position="257"/>
    </location>
</feature>
<dbReference type="InterPro" id="IPR033178">
    <property type="entry name" value="PSD_type1_pro"/>
</dbReference>
<dbReference type="EMBL" id="CP157743">
    <property type="protein sequence ID" value="XBS19442.1"/>
    <property type="molecule type" value="Genomic_DNA"/>
</dbReference>
<evidence type="ECO:0000256" key="1">
    <source>
        <dbReference type="ARBA" id="ARBA00005189"/>
    </source>
</evidence>
<accession>A0AAU7NR57</accession>
<dbReference type="AlphaFoldDB" id="A0AAU7NR57"/>
<sequence length="291" mass="32596">MSINTTSLKNFLTIALQYVYPHHLVCRLLSFLAHLENEAWKDYMVKRFGKRYKVNTKEAISRNLKRYPSFNSFFTRELKPGARPITELECGVASPADGTVSQAGKISDGELIQAKGKNYTVAALLGGEEQRTDNFKEGMFTTIYLSPRDYHRIHMPFNGVLQETVHIPGRLFSFDQATVNAMPNLYAKNERVVSFFDTEAGPMALVMVGSIFSSSIETVWDGIVTPPSYSEIRRWNYPYNPPSAKKGEEIGRFNRGSTVILLFAKGAVEWESTMISGNAVKMGALIGKVIS</sequence>
<keyword evidence="3 12" id="KW-0444">Lipid biosynthesis</keyword>
<keyword evidence="9 12" id="KW-0456">Lyase</keyword>
<evidence type="ECO:0000256" key="3">
    <source>
        <dbReference type="ARBA" id="ARBA00022516"/>
    </source>
</evidence>
<dbReference type="HAMAP" id="MF_00662">
    <property type="entry name" value="PS_decarb_PSD_B_type1"/>
    <property type="match status" value="1"/>
</dbReference>
<comment type="function">
    <text evidence="12">Catalyzes the formation of phosphatidylethanolamine (PtdEtn) from phosphatidylserine (PtdSer).</text>
</comment>
<evidence type="ECO:0000256" key="8">
    <source>
        <dbReference type="ARBA" id="ARBA00023209"/>
    </source>
</evidence>
<comment type="similarity">
    <text evidence="12">Belongs to the phosphatidylserine decarboxylase family. PSD-B subfamily. Prokaryotic type I sub-subfamily.</text>
</comment>
<protein>
    <recommendedName>
        <fullName evidence="12">Phosphatidylserine decarboxylase proenzyme</fullName>
        <ecNumber evidence="12">4.1.1.65</ecNumber>
    </recommendedName>
    <component>
        <recommendedName>
            <fullName evidence="12">Phosphatidylserine decarboxylase alpha chain</fullName>
        </recommendedName>
    </component>
    <component>
        <recommendedName>
            <fullName evidence="12">Phosphatidylserine decarboxylase beta chain</fullName>
        </recommendedName>
    </component>
</protein>
<evidence type="ECO:0000313" key="14">
    <source>
        <dbReference type="Proteomes" id="UP001225378"/>
    </source>
</evidence>
<evidence type="ECO:0000256" key="10">
    <source>
        <dbReference type="ARBA" id="ARBA00023264"/>
    </source>
</evidence>
<dbReference type="Proteomes" id="UP001225378">
    <property type="component" value="Chromosome"/>
</dbReference>
<feature type="active site" description="Schiff-base intermediate with substrate; via pyruvic acid; for decarboxylase activity" evidence="12">
    <location>
        <position position="257"/>
    </location>
</feature>
<name>A0AAU7NR57_9GAMM</name>
<proteinExistence type="inferred from homology"/>
<feature type="chain" id="PRO_5043062377" description="Phosphatidylserine decarboxylase beta chain" evidence="12">
    <location>
        <begin position="1"/>
        <end position="256"/>
    </location>
</feature>
<evidence type="ECO:0000256" key="7">
    <source>
        <dbReference type="ARBA" id="ARBA00023145"/>
    </source>
</evidence>
<evidence type="ECO:0000256" key="5">
    <source>
        <dbReference type="ARBA" id="ARBA00023098"/>
    </source>
</evidence>